<evidence type="ECO:0000256" key="11">
    <source>
        <dbReference type="SAM" id="Phobius"/>
    </source>
</evidence>
<evidence type="ECO:0000256" key="2">
    <source>
        <dbReference type="ARBA" id="ARBA00022516"/>
    </source>
</evidence>
<name>A0A367ZKH3_9BACT</name>
<evidence type="ECO:0000256" key="6">
    <source>
        <dbReference type="ARBA" id="ARBA00023098"/>
    </source>
</evidence>
<evidence type="ECO:0000256" key="1">
    <source>
        <dbReference type="ARBA" id="ARBA00022475"/>
    </source>
</evidence>
<feature type="region of interest" description="Disordered" evidence="10">
    <location>
        <begin position="206"/>
        <end position="229"/>
    </location>
</feature>
<keyword evidence="9" id="KW-1208">Phospholipid metabolism</keyword>
<accession>A0A367ZKH3</accession>
<keyword evidence="5 11" id="KW-1133">Transmembrane helix</keyword>
<feature type="compositionally biased region" description="Basic and acidic residues" evidence="10">
    <location>
        <begin position="220"/>
        <end position="229"/>
    </location>
</feature>
<dbReference type="Pfam" id="PF02660">
    <property type="entry name" value="G3P_acyltransf"/>
    <property type="match status" value="1"/>
</dbReference>
<evidence type="ECO:0000313" key="13">
    <source>
        <dbReference type="Proteomes" id="UP000252355"/>
    </source>
</evidence>
<evidence type="ECO:0000256" key="9">
    <source>
        <dbReference type="ARBA" id="ARBA00023264"/>
    </source>
</evidence>
<evidence type="ECO:0000256" key="3">
    <source>
        <dbReference type="ARBA" id="ARBA00022679"/>
    </source>
</evidence>
<comment type="caution">
    <text evidence="12">The sequence shown here is derived from an EMBL/GenBank/DDBJ whole genome shotgun (WGS) entry which is preliminary data.</text>
</comment>
<feature type="transmembrane region" description="Helical" evidence="11">
    <location>
        <begin position="123"/>
        <end position="147"/>
    </location>
</feature>
<dbReference type="SMART" id="SM01207">
    <property type="entry name" value="G3P_acyltransf"/>
    <property type="match status" value="1"/>
</dbReference>
<feature type="transmembrane region" description="Helical" evidence="11">
    <location>
        <begin position="178"/>
        <end position="203"/>
    </location>
</feature>
<keyword evidence="2" id="KW-0444">Lipid biosynthesis</keyword>
<feature type="transmembrane region" description="Helical" evidence="11">
    <location>
        <begin position="88"/>
        <end position="111"/>
    </location>
</feature>
<reference evidence="12 13" key="1">
    <citation type="submission" date="2018-05" db="EMBL/GenBank/DDBJ databases">
        <title>A metagenomic window into the 2 km-deep terrestrial subsurface aquifer revealed taxonomically and functionally diverse microbial community comprising novel uncultured bacterial lineages.</title>
        <authorList>
            <person name="Kadnikov V.V."/>
            <person name="Mardanov A.V."/>
            <person name="Beletsky A.V."/>
            <person name="Banks D."/>
            <person name="Pimenov N.V."/>
            <person name="Frank Y.A."/>
            <person name="Karnachuk O.V."/>
            <person name="Ravin N.V."/>
        </authorList>
    </citation>
    <scope>NUCLEOTIDE SEQUENCE [LARGE SCALE GENOMIC DNA]</scope>
    <source>
        <strain evidence="12">BY5</strain>
    </source>
</reference>
<dbReference type="PANTHER" id="PTHR30309:SF0">
    <property type="entry name" value="GLYCEROL-3-PHOSPHATE ACYLTRANSFERASE-RELATED"/>
    <property type="match status" value="1"/>
</dbReference>
<keyword evidence="12" id="KW-0012">Acyltransferase</keyword>
<dbReference type="GO" id="GO:0005886">
    <property type="term" value="C:plasma membrane"/>
    <property type="evidence" value="ECO:0007669"/>
    <property type="project" value="InterPro"/>
</dbReference>
<evidence type="ECO:0000313" key="12">
    <source>
        <dbReference type="EMBL" id="RCK77841.1"/>
    </source>
</evidence>
<feature type="transmembrane region" description="Helical" evidence="11">
    <location>
        <begin position="12"/>
        <end position="31"/>
    </location>
</feature>
<keyword evidence="3 12" id="KW-0808">Transferase</keyword>
<dbReference type="PANTHER" id="PTHR30309">
    <property type="entry name" value="INNER MEMBRANE PROTEIN YGIH"/>
    <property type="match status" value="1"/>
</dbReference>
<keyword evidence="4 11" id="KW-0812">Transmembrane</keyword>
<dbReference type="GO" id="GO:0008654">
    <property type="term" value="P:phospholipid biosynthetic process"/>
    <property type="evidence" value="ECO:0007669"/>
    <property type="project" value="UniProtKB-KW"/>
</dbReference>
<dbReference type="GO" id="GO:0043772">
    <property type="term" value="F:acyl-phosphate glycerol-3-phosphate acyltransferase activity"/>
    <property type="evidence" value="ECO:0007669"/>
    <property type="project" value="InterPro"/>
</dbReference>
<evidence type="ECO:0000256" key="10">
    <source>
        <dbReference type="SAM" id="MobiDB-lite"/>
    </source>
</evidence>
<protein>
    <submittedName>
        <fullName evidence="12">Acyl-phosphate:glycerol-3-phosphate O-acyltransferase PlsY</fullName>
    </submittedName>
</protein>
<feature type="transmembrane region" description="Helical" evidence="11">
    <location>
        <begin position="153"/>
        <end position="171"/>
    </location>
</feature>
<dbReference type="AlphaFoldDB" id="A0A367ZKH3"/>
<keyword evidence="8" id="KW-0594">Phospholipid biosynthesis</keyword>
<gene>
    <name evidence="12" type="ORF">OZSIB_2610</name>
</gene>
<evidence type="ECO:0000256" key="5">
    <source>
        <dbReference type="ARBA" id="ARBA00022989"/>
    </source>
</evidence>
<organism evidence="12 13">
    <name type="scientific">Candidatus Ozemobacter sibiricus</name>
    <dbReference type="NCBI Taxonomy" id="2268124"/>
    <lineage>
        <taxon>Bacteria</taxon>
        <taxon>Candidatus Ozemobacteria</taxon>
        <taxon>Candidatus Ozemobacterales</taxon>
        <taxon>Candidatus Ozemobacteraceae</taxon>
        <taxon>Candidatus Ozemobacter</taxon>
    </lineage>
</organism>
<keyword evidence="6" id="KW-0443">Lipid metabolism</keyword>
<evidence type="ECO:0000256" key="8">
    <source>
        <dbReference type="ARBA" id="ARBA00023209"/>
    </source>
</evidence>
<keyword evidence="7 11" id="KW-0472">Membrane</keyword>
<dbReference type="Proteomes" id="UP000252355">
    <property type="component" value="Unassembled WGS sequence"/>
</dbReference>
<evidence type="ECO:0000256" key="7">
    <source>
        <dbReference type="ARBA" id="ARBA00023136"/>
    </source>
</evidence>
<proteinExistence type="predicted"/>
<evidence type="ECO:0000256" key="4">
    <source>
        <dbReference type="ARBA" id="ARBA00022692"/>
    </source>
</evidence>
<keyword evidence="1" id="KW-1003">Cell membrane</keyword>
<dbReference type="EMBL" id="QOQW01000032">
    <property type="protein sequence ID" value="RCK77841.1"/>
    <property type="molecule type" value="Genomic_DNA"/>
</dbReference>
<sequence length="229" mass="24896">MTLNGPVGVYFLLAYLVGSIPTGTIAARLQGKGSLFAPGERSPLKAGEVFEILGIPVGLLVTFLDFLKGLIVVWPLHDWLINTHDQDHWWVVSVGAFLVVFGHCNSAWLGFKGGRGLSTTFGVMMYLLPVPAVLAFLLWGCLAFWGLSTRPGALSAAGAMPLLSLPYVWWFRADKFELLMLVALLSLLTLWEYRAALLGYLGLPKKPSLPPSDSATASEQRPDHPDTSS</sequence>
<dbReference type="InterPro" id="IPR003811">
    <property type="entry name" value="G3P_acylTferase_PlsY"/>
</dbReference>
<feature type="transmembrane region" description="Helical" evidence="11">
    <location>
        <begin position="52"/>
        <end position="76"/>
    </location>
</feature>